<dbReference type="InterPro" id="IPR053139">
    <property type="entry name" value="Surface_bspA-like"/>
</dbReference>
<reference evidence="5 6" key="1">
    <citation type="submission" date="2019-01" db="EMBL/GenBank/DDBJ databases">
        <authorList>
            <person name="Ferrante I. M."/>
        </authorList>
    </citation>
    <scope>NUCLEOTIDE SEQUENCE [LARGE SCALE GENOMIC DNA]</scope>
    <source>
        <strain evidence="5 6">B856</strain>
    </source>
</reference>
<feature type="domain" description="Protein kinase" evidence="3">
    <location>
        <begin position="555"/>
        <end position="924"/>
    </location>
</feature>
<protein>
    <submittedName>
        <fullName evidence="5">Uncharacterized protein</fullName>
    </submittedName>
</protein>
<dbReference type="Gene3D" id="3.80.10.10">
    <property type="entry name" value="Ribonuclease Inhibitor"/>
    <property type="match status" value="2"/>
</dbReference>
<evidence type="ECO:0000313" key="6">
    <source>
        <dbReference type="Proteomes" id="UP000291116"/>
    </source>
</evidence>
<feature type="compositionally biased region" description="Basic and acidic residues" evidence="2">
    <location>
        <begin position="1275"/>
        <end position="1300"/>
    </location>
</feature>
<comment type="similarity">
    <text evidence="1">Belongs to the protein kinase superfamily. Ser/Thr protein kinase family. CDPK subfamily.</text>
</comment>
<dbReference type="GO" id="GO:0005509">
    <property type="term" value="F:calcium ion binding"/>
    <property type="evidence" value="ECO:0007669"/>
    <property type="project" value="InterPro"/>
</dbReference>
<evidence type="ECO:0000313" key="5">
    <source>
        <dbReference type="EMBL" id="VEU35396.1"/>
    </source>
</evidence>
<accession>A0A448Z047</accession>
<dbReference type="InterPro" id="IPR000719">
    <property type="entry name" value="Prot_kinase_dom"/>
</dbReference>
<dbReference type="InterPro" id="IPR011992">
    <property type="entry name" value="EF-hand-dom_pair"/>
</dbReference>
<keyword evidence="6" id="KW-1185">Reference proteome</keyword>
<dbReference type="Pfam" id="PF06293">
    <property type="entry name" value="Kdo"/>
    <property type="match status" value="1"/>
</dbReference>
<dbReference type="InterPro" id="IPR011009">
    <property type="entry name" value="Kinase-like_dom_sf"/>
</dbReference>
<dbReference type="PANTHER" id="PTHR45661:SF3">
    <property type="entry name" value="IG-LIKE DOMAIN-CONTAINING PROTEIN"/>
    <property type="match status" value="1"/>
</dbReference>
<dbReference type="GO" id="GO:0005524">
    <property type="term" value="F:ATP binding"/>
    <property type="evidence" value="ECO:0007669"/>
    <property type="project" value="InterPro"/>
</dbReference>
<dbReference type="PROSITE" id="PS50011">
    <property type="entry name" value="PROTEIN_KINASE_DOM"/>
    <property type="match status" value="1"/>
</dbReference>
<evidence type="ECO:0000256" key="1">
    <source>
        <dbReference type="ARBA" id="ARBA00024334"/>
    </source>
</evidence>
<dbReference type="InterPro" id="IPR002048">
    <property type="entry name" value="EF_hand_dom"/>
</dbReference>
<dbReference type="SUPFAM" id="SSF52058">
    <property type="entry name" value="L domain-like"/>
    <property type="match status" value="1"/>
</dbReference>
<dbReference type="PANTHER" id="PTHR45661">
    <property type="entry name" value="SURFACE ANTIGEN"/>
    <property type="match status" value="1"/>
</dbReference>
<dbReference type="InterPro" id="IPR026906">
    <property type="entry name" value="LRR_5"/>
</dbReference>
<feature type="domain" description="EF-hand" evidence="4">
    <location>
        <begin position="579"/>
        <end position="614"/>
    </location>
</feature>
<name>A0A448Z047_9STRA</name>
<sequence length="1310" mass="148080">MTTTSENQATAAGPPDAPHNVFVYKGQTISPDEKKTIRSVVVDSTVEEIPEKAFADCTLLSSISIAEGVTSIGNGAFDRCYSLKKVVIPKGVTTIAERLFFYCGSLESIDIPEGVTSIGYGAFDKCSSLEKVVIPKGVITIGDRAFRKCSSLEKVVIPKGVTTIAERLFFKCYSLESIDIPEGVISIGDKAFRECSSLISIQIPEDVTTIGEQVFKECSRLLIVAVPSGLQDIDPSAFDGCKILCSVEVSEGAPNEAKNVGIQTIADQLKIRFKDLPLHEACYHANLKGIESSLKENSRGAEKQDKYNLNPLHILAINPNATGEMIRLVADNHPDAMANSGNALRMCPIHLASRNLGKKALDVISIFTDEKILKRRLMCTVLDKDSNTPTILSIRHNFANLDMQRHLFKFQPCDESNFLKQHHRERVTELETWYVTDWITSDTFKNLDAHAQNGWVGFVSNASKTENIHAICDIIRNGQEEFVRDLGNAKDSNGRKAFDVAVNDIKKAFCQRLYFLGRYELVSGPPIHKSDTCIVVGAFDMESDDFYKKMYEKARGAQSEVSKGSFREFLKNHNMNQWCEDQIFTRVFSKYDQNGNDMLSDKQFLDFCKDVLNKGKHRKSVVSIDETYDAAEDNKFKIALESLQVPGSEDKNKKMYKDYKYAVIMPCADRNLEMIARSEQPDPNKTRSDLHQIATKLNALHQQNIIHGDLKMQNIVRMGEKLWLIDLDASATKNETNTEIELAEFYVGQKFSSGILPPEMIFHVKTEEQMVKFNDYFKHTEVLELKKIMCKKSTEFLKFFCVKTFNKETIKKKDIAGNAEEIEIIKKGLPYAPVEATEAIDLWSFGTIMYFLCTKRSLFTVDVNDDLVDGDAMEQLYSWNDEKKIKRLDDDVEDPSAKELLRKVLSKKPEDRGRIRDLLDDPYFTKSVEDSPIKSVEILVKNGFENMSKMMKTSFDTLEKNRKIELENMGMRMLNGMNEATTVQCPTAFVVLREVLPSEIDGSHDKLEEGLQEVKKWVTVVEEITEIIEEDKLERLLDSDAETCEEENENSENPPSKLLNVFKKKFQDIITDHKKTVYLYLVDELTGEPVTSLKGYPIEITSPIDIVPQLLPCLQHTVTAITIYNGVAGIFKMFGIPKVPSGAKDALEKTADFLSESSSVEKWKVVHNATKDVGSTYRFVRGASLCELEKFFENNDSDKNYRGLHRILDYDGYACWTAVEGAKRDPFLKRRQSMRRAAENRELELLLKLKKEGGSDAVRQSSHQDAAESPPDNTKTPETRITEVRNKKKSPEDEIDRSETEQNCVCCRLS</sequence>
<dbReference type="EMBL" id="CAACVS010000058">
    <property type="protein sequence ID" value="VEU35396.1"/>
    <property type="molecule type" value="Genomic_DNA"/>
</dbReference>
<dbReference type="SMART" id="SM00220">
    <property type="entry name" value="S_TKc"/>
    <property type="match status" value="1"/>
</dbReference>
<dbReference type="Gene3D" id="1.25.40.20">
    <property type="entry name" value="Ankyrin repeat-containing domain"/>
    <property type="match status" value="1"/>
</dbReference>
<dbReference type="Proteomes" id="UP000291116">
    <property type="component" value="Unassembled WGS sequence"/>
</dbReference>
<dbReference type="GO" id="GO:0004672">
    <property type="term" value="F:protein kinase activity"/>
    <property type="evidence" value="ECO:0007669"/>
    <property type="project" value="InterPro"/>
</dbReference>
<proteinExistence type="inferred from homology"/>
<dbReference type="SUPFAM" id="SSF56112">
    <property type="entry name" value="Protein kinase-like (PK-like)"/>
    <property type="match status" value="1"/>
</dbReference>
<dbReference type="OrthoDB" id="10264456at2759"/>
<evidence type="ECO:0000256" key="2">
    <source>
        <dbReference type="SAM" id="MobiDB-lite"/>
    </source>
</evidence>
<dbReference type="SUPFAM" id="SSF47473">
    <property type="entry name" value="EF-hand"/>
    <property type="match status" value="1"/>
</dbReference>
<feature type="region of interest" description="Disordered" evidence="2">
    <location>
        <begin position="1254"/>
        <end position="1310"/>
    </location>
</feature>
<dbReference type="Gene3D" id="3.40.50.12480">
    <property type="match status" value="1"/>
</dbReference>
<evidence type="ECO:0000259" key="3">
    <source>
        <dbReference type="PROSITE" id="PS50011"/>
    </source>
</evidence>
<dbReference type="SUPFAM" id="SSF48403">
    <property type="entry name" value="Ankyrin repeat"/>
    <property type="match status" value="1"/>
</dbReference>
<dbReference type="Gene3D" id="1.10.510.10">
    <property type="entry name" value="Transferase(Phosphotransferase) domain 1"/>
    <property type="match status" value="1"/>
</dbReference>
<dbReference type="InterPro" id="IPR032675">
    <property type="entry name" value="LRR_dom_sf"/>
</dbReference>
<evidence type="ECO:0000259" key="4">
    <source>
        <dbReference type="PROSITE" id="PS50222"/>
    </source>
</evidence>
<gene>
    <name evidence="5" type="ORF">PSNMU_V1.4_AUG-EV-PASAV3_0021340</name>
</gene>
<dbReference type="InterPro" id="IPR036770">
    <property type="entry name" value="Ankyrin_rpt-contain_sf"/>
</dbReference>
<dbReference type="Pfam" id="PF13306">
    <property type="entry name" value="LRR_5"/>
    <property type="match status" value="1"/>
</dbReference>
<dbReference type="PROSITE" id="PS50222">
    <property type="entry name" value="EF_HAND_2"/>
    <property type="match status" value="1"/>
</dbReference>
<organism evidence="5 6">
    <name type="scientific">Pseudo-nitzschia multistriata</name>
    <dbReference type="NCBI Taxonomy" id="183589"/>
    <lineage>
        <taxon>Eukaryota</taxon>
        <taxon>Sar</taxon>
        <taxon>Stramenopiles</taxon>
        <taxon>Ochrophyta</taxon>
        <taxon>Bacillariophyta</taxon>
        <taxon>Bacillariophyceae</taxon>
        <taxon>Bacillariophycidae</taxon>
        <taxon>Bacillariales</taxon>
        <taxon>Bacillariaceae</taxon>
        <taxon>Pseudo-nitzschia</taxon>
    </lineage>
</organism>